<dbReference type="GO" id="GO:0005524">
    <property type="term" value="F:ATP binding"/>
    <property type="evidence" value="ECO:0007669"/>
    <property type="project" value="UniProtKB-KW"/>
</dbReference>
<proteinExistence type="predicted"/>
<dbReference type="RefSeq" id="WP_091378016.1">
    <property type="nucleotide sequence ID" value="NZ_LT629740.1"/>
</dbReference>
<keyword evidence="1" id="KW-0067">ATP-binding</keyword>
<dbReference type="InterPro" id="IPR027417">
    <property type="entry name" value="P-loop_NTPase"/>
</dbReference>
<organism evidence="1 2">
    <name type="scientific">Mucilaginibacter mallensis</name>
    <dbReference type="NCBI Taxonomy" id="652787"/>
    <lineage>
        <taxon>Bacteria</taxon>
        <taxon>Pseudomonadati</taxon>
        <taxon>Bacteroidota</taxon>
        <taxon>Sphingobacteriia</taxon>
        <taxon>Sphingobacteriales</taxon>
        <taxon>Sphingobacteriaceae</taxon>
        <taxon>Mucilaginibacter</taxon>
    </lineage>
</organism>
<dbReference type="Proteomes" id="UP000199679">
    <property type="component" value="Chromosome I"/>
</dbReference>
<sequence length="50" mass="5468">MQNDSIQVKGLQKSYRQLNALKGVDFEGEKRSIFALPGSNAADKTATMLP</sequence>
<dbReference type="AlphaFoldDB" id="A0A1H2BTD4"/>
<name>A0A1H2BTD4_MUCMA</name>
<dbReference type="Gene3D" id="3.40.50.300">
    <property type="entry name" value="P-loop containing nucleotide triphosphate hydrolases"/>
    <property type="match status" value="1"/>
</dbReference>
<dbReference type="STRING" id="652787.SAMN05216490_4335"/>
<reference evidence="1 2" key="1">
    <citation type="submission" date="2016-10" db="EMBL/GenBank/DDBJ databases">
        <authorList>
            <person name="de Groot N.N."/>
        </authorList>
    </citation>
    <scope>NUCLEOTIDE SEQUENCE [LARGE SCALE GENOMIC DNA]</scope>
    <source>
        <strain evidence="1 2">MP1X4</strain>
    </source>
</reference>
<evidence type="ECO:0000313" key="1">
    <source>
        <dbReference type="EMBL" id="SDT61423.1"/>
    </source>
</evidence>
<keyword evidence="2" id="KW-1185">Reference proteome</keyword>
<keyword evidence="1" id="KW-0547">Nucleotide-binding</keyword>
<dbReference type="EMBL" id="LT629740">
    <property type="protein sequence ID" value="SDT61423.1"/>
    <property type="molecule type" value="Genomic_DNA"/>
</dbReference>
<protein>
    <submittedName>
        <fullName evidence="1">ABC-2 type transport system ATP-binding protein</fullName>
    </submittedName>
</protein>
<accession>A0A1H2BTD4</accession>
<gene>
    <name evidence="1" type="ORF">SAMN05216490_4335</name>
</gene>
<dbReference type="SUPFAM" id="SSF52540">
    <property type="entry name" value="P-loop containing nucleoside triphosphate hydrolases"/>
    <property type="match status" value="1"/>
</dbReference>
<evidence type="ECO:0000313" key="2">
    <source>
        <dbReference type="Proteomes" id="UP000199679"/>
    </source>
</evidence>